<evidence type="ECO:0000313" key="1">
    <source>
        <dbReference type="EMBL" id="MBL4935703.1"/>
    </source>
</evidence>
<name>A0ABS1T8N4_9CLOT</name>
<dbReference type="EMBL" id="JAESWC010000002">
    <property type="protein sequence ID" value="MBL4935703.1"/>
    <property type="molecule type" value="Genomic_DNA"/>
</dbReference>
<sequence>MKIEGFFSGIKNANEAVEKLRSAGFNNSYADINEHYMVNNNVETNFPGNENTPSLSDLVLRSGDASSVTDKSPLIAASPMVSGFGKFEEVMDVNYKVVANVDDNNKEAASKIIKEMGGSLESPNLNIPDRIKDLNLRNIDTRDLNLSGTNDIGMTT</sequence>
<proteinExistence type="predicted"/>
<gene>
    <name evidence="1" type="ORF">JK636_08025</name>
</gene>
<organism evidence="1 2">
    <name type="scientific">Clostridium rhizosphaerae</name>
    <dbReference type="NCBI Taxonomy" id="2803861"/>
    <lineage>
        <taxon>Bacteria</taxon>
        <taxon>Bacillati</taxon>
        <taxon>Bacillota</taxon>
        <taxon>Clostridia</taxon>
        <taxon>Eubacteriales</taxon>
        <taxon>Clostridiaceae</taxon>
        <taxon>Clostridium</taxon>
    </lineage>
</organism>
<evidence type="ECO:0000313" key="2">
    <source>
        <dbReference type="Proteomes" id="UP000632377"/>
    </source>
</evidence>
<protein>
    <submittedName>
        <fullName evidence="1">Uncharacterized protein</fullName>
    </submittedName>
</protein>
<keyword evidence="2" id="KW-1185">Reference proteome</keyword>
<comment type="caution">
    <text evidence="1">The sequence shown here is derived from an EMBL/GenBank/DDBJ whole genome shotgun (WGS) entry which is preliminary data.</text>
</comment>
<accession>A0ABS1T8N4</accession>
<reference evidence="1 2" key="1">
    <citation type="submission" date="2021-01" db="EMBL/GenBank/DDBJ databases">
        <title>Genome public.</title>
        <authorList>
            <person name="Liu C."/>
            <person name="Sun Q."/>
        </authorList>
    </citation>
    <scope>NUCLEOTIDE SEQUENCE [LARGE SCALE GENOMIC DNA]</scope>
    <source>
        <strain evidence="1 2">YIM B02515</strain>
    </source>
</reference>
<dbReference type="Proteomes" id="UP000632377">
    <property type="component" value="Unassembled WGS sequence"/>
</dbReference>
<dbReference type="RefSeq" id="WP_202748296.1">
    <property type="nucleotide sequence ID" value="NZ_JAESWC010000002.1"/>
</dbReference>